<evidence type="ECO:0000256" key="2">
    <source>
        <dbReference type="ARBA" id="ARBA00022857"/>
    </source>
</evidence>
<keyword evidence="6" id="KW-1185">Reference proteome</keyword>
<sequence length="259" mass="27569">MTLPMPAPREFRLLWSDGRVAPPITPGSVIDVGTDEALAELDRLYAPPPGPWVRMNMLGTLNARAAGPDGTSDSISNRADRAILRRIRLASDAIIVGAETVRQEVHMATGPRRLVVVTNSGDLTGHHISPAIAEQRVTVVCPRSAAPTVARTMPGASMHHPTGERFGVDAVVEWCRSHGLDRLVVEGGSGLIAQFLDAEAIDEVCLTQAPVFGDPDSPGLPGSTAPRRYRRALLAADDLGFVYSRLVAETADASSTEVN</sequence>
<evidence type="ECO:0000259" key="4">
    <source>
        <dbReference type="Pfam" id="PF01872"/>
    </source>
</evidence>
<dbReference type="InterPro" id="IPR024072">
    <property type="entry name" value="DHFR-like_dom_sf"/>
</dbReference>
<gene>
    <name evidence="5" type="ORF">F8O04_07470</name>
</gene>
<dbReference type="AlphaFoldDB" id="A0A6H9WLL9"/>
<evidence type="ECO:0000256" key="3">
    <source>
        <dbReference type="ARBA" id="ARBA00023002"/>
    </source>
</evidence>
<dbReference type="Pfam" id="PF01872">
    <property type="entry name" value="RibD_C"/>
    <property type="match status" value="1"/>
</dbReference>
<dbReference type="PANTHER" id="PTHR38011">
    <property type="entry name" value="DIHYDROFOLATE REDUCTASE FAMILY PROTEIN (AFU_ORTHOLOGUE AFUA_8G06820)"/>
    <property type="match status" value="1"/>
</dbReference>
<dbReference type="InterPro" id="IPR002734">
    <property type="entry name" value="RibDG_C"/>
</dbReference>
<feature type="domain" description="Bacterial bifunctional deaminase-reductase C-terminal" evidence="4">
    <location>
        <begin position="51"/>
        <end position="224"/>
    </location>
</feature>
<dbReference type="Proteomes" id="UP000431744">
    <property type="component" value="Unassembled WGS sequence"/>
</dbReference>
<comment type="caution">
    <text evidence="5">The sequence shown here is derived from an EMBL/GenBank/DDBJ whole genome shotgun (WGS) entry which is preliminary data.</text>
</comment>
<proteinExistence type="predicted"/>
<dbReference type="RefSeq" id="WP_158028627.1">
    <property type="nucleotide sequence ID" value="NZ_BMHG01000001.1"/>
</dbReference>
<dbReference type="GO" id="GO:0008703">
    <property type="term" value="F:5-amino-6-(5-phosphoribosylamino)uracil reductase activity"/>
    <property type="evidence" value="ECO:0007669"/>
    <property type="project" value="InterPro"/>
</dbReference>
<evidence type="ECO:0000313" key="5">
    <source>
        <dbReference type="EMBL" id="KAB1650043.1"/>
    </source>
</evidence>
<organism evidence="5 6">
    <name type="scientific">Pseudoclavibacter endophyticus</name>
    <dbReference type="NCBI Taxonomy" id="1778590"/>
    <lineage>
        <taxon>Bacteria</taxon>
        <taxon>Bacillati</taxon>
        <taxon>Actinomycetota</taxon>
        <taxon>Actinomycetes</taxon>
        <taxon>Micrococcales</taxon>
        <taxon>Microbacteriaceae</taxon>
        <taxon>Pseudoclavibacter</taxon>
    </lineage>
</organism>
<evidence type="ECO:0000256" key="1">
    <source>
        <dbReference type="ARBA" id="ARBA00005104"/>
    </source>
</evidence>
<dbReference type="SUPFAM" id="SSF53597">
    <property type="entry name" value="Dihydrofolate reductase-like"/>
    <property type="match status" value="1"/>
</dbReference>
<dbReference type="PANTHER" id="PTHR38011:SF7">
    <property type="entry name" value="2,5-DIAMINO-6-RIBOSYLAMINO-4(3H)-PYRIMIDINONE 5'-PHOSPHATE REDUCTASE"/>
    <property type="match status" value="1"/>
</dbReference>
<protein>
    <recommendedName>
        <fullName evidence="4">Bacterial bifunctional deaminase-reductase C-terminal domain-containing protein</fullName>
    </recommendedName>
</protein>
<name>A0A6H9WLL9_9MICO</name>
<keyword evidence="2" id="KW-0521">NADP</keyword>
<keyword evidence="3" id="KW-0560">Oxidoreductase</keyword>
<comment type="pathway">
    <text evidence="1">Cofactor biosynthesis; riboflavin biosynthesis.</text>
</comment>
<dbReference type="GO" id="GO:0009231">
    <property type="term" value="P:riboflavin biosynthetic process"/>
    <property type="evidence" value="ECO:0007669"/>
    <property type="project" value="InterPro"/>
</dbReference>
<dbReference type="OrthoDB" id="5243299at2"/>
<accession>A0A6H9WLL9</accession>
<evidence type="ECO:0000313" key="6">
    <source>
        <dbReference type="Proteomes" id="UP000431744"/>
    </source>
</evidence>
<reference evidence="5 6" key="1">
    <citation type="submission" date="2019-09" db="EMBL/GenBank/DDBJ databases">
        <title>Phylogeny of genus Pseudoclavibacter and closely related genus.</title>
        <authorList>
            <person name="Li Y."/>
        </authorList>
    </citation>
    <scope>NUCLEOTIDE SEQUENCE [LARGE SCALE GENOMIC DNA]</scope>
    <source>
        <strain evidence="5 6">EGI 60007</strain>
    </source>
</reference>
<dbReference type="Gene3D" id="3.40.430.10">
    <property type="entry name" value="Dihydrofolate Reductase, subunit A"/>
    <property type="match status" value="1"/>
</dbReference>
<dbReference type="InterPro" id="IPR050765">
    <property type="entry name" value="Riboflavin_Biosynth_HTPR"/>
</dbReference>
<dbReference type="EMBL" id="WBJY01000001">
    <property type="protein sequence ID" value="KAB1650043.1"/>
    <property type="molecule type" value="Genomic_DNA"/>
</dbReference>